<dbReference type="InterPro" id="IPR043538">
    <property type="entry name" value="XYLT"/>
</dbReference>
<evidence type="ECO:0000256" key="4">
    <source>
        <dbReference type="ARBA" id="ARBA00022679"/>
    </source>
</evidence>
<evidence type="ECO:0000256" key="8">
    <source>
        <dbReference type="ARBA" id="ARBA00022968"/>
    </source>
</evidence>
<keyword evidence="13" id="KW-0325">Glycoprotein</keyword>
<evidence type="ECO:0000256" key="7">
    <source>
        <dbReference type="ARBA" id="ARBA00022824"/>
    </source>
</evidence>
<dbReference type="GO" id="GO:0030158">
    <property type="term" value="F:protein xylosyltransferase activity"/>
    <property type="evidence" value="ECO:0007669"/>
    <property type="project" value="InterPro"/>
</dbReference>
<evidence type="ECO:0000256" key="12">
    <source>
        <dbReference type="ARBA" id="ARBA00023157"/>
    </source>
</evidence>
<keyword evidence="11" id="KW-0472">Membrane</keyword>
<dbReference type="AlphaFoldDB" id="A0A174U130"/>
<evidence type="ECO:0000256" key="14">
    <source>
        <dbReference type="ARBA" id="ARBA00042865"/>
    </source>
</evidence>
<proteinExistence type="predicted"/>
<evidence type="ECO:0000256" key="6">
    <source>
        <dbReference type="ARBA" id="ARBA00022723"/>
    </source>
</evidence>
<evidence type="ECO:0000313" key="16">
    <source>
        <dbReference type="Proteomes" id="UP000095564"/>
    </source>
</evidence>
<keyword evidence="6" id="KW-0479">Metal-binding</keyword>
<dbReference type="RefSeq" id="WP_055162154.1">
    <property type="nucleotide sequence ID" value="NZ_CZAU01000044.1"/>
</dbReference>
<evidence type="ECO:0000256" key="2">
    <source>
        <dbReference type="ARBA" id="ARBA00004648"/>
    </source>
</evidence>
<keyword evidence="10" id="KW-0333">Golgi apparatus</keyword>
<dbReference type="Pfam" id="PF02485">
    <property type="entry name" value="Branch"/>
    <property type="match status" value="1"/>
</dbReference>
<keyword evidence="4" id="KW-0808">Transferase</keyword>
<evidence type="ECO:0000313" key="15">
    <source>
        <dbReference type="EMBL" id="CUQ13867.1"/>
    </source>
</evidence>
<protein>
    <recommendedName>
        <fullName evidence="14">Peptide O-xylosyltransferase</fullName>
    </recommendedName>
</protein>
<evidence type="ECO:0000256" key="1">
    <source>
        <dbReference type="ARBA" id="ARBA00004323"/>
    </source>
</evidence>
<comment type="subcellular location">
    <subcellularLocation>
        <location evidence="2">Endoplasmic reticulum membrane</location>
        <topology evidence="2">Single-pass type II membrane protein</topology>
    </subcellularLocation>
    <subcellularLocation>
        <location evidence="1">Golgi apparatus membrane</location>
        <topology evidence="1">Single-pass type II membrane protein</topology>
    </subcellularLocation>
</comment>
<evidence type="ECO:0000256" key="10">
    <source>
        <dbReference type="ARBA" id="ARBA00023034"/>
    </source>
</evidence>
<evidence type="ECO:0000256" key="13">
    <source>
        <dbReference type="ARBA" id="ARBA00023180"/>
    </source>
</evidence>
<sequence>MEKHAYLILCHKCDDTLQYLLKSIDDKRNDIYLHVDRKAKKFDFDKIKSSVVESKVYFTQRINVSWGGFSITEAELILLESALKNQTYEYYHFLSGNDMCIKSQDYIHKFFNENKGKIFLTFCGNDWNRNAQSRVKYFYLEQGRSHVLKVINKILVKTQKLVRVNRLKNLDYCIVGGSNWCSIPNDFAEYLINNKDKIYHIFKYTFCSDELFFHTMAYNSLYKERIYLLKISEFNNDKDLDMFKANQRYIDWNRGRPYTFCESDFNDLINSEYCFSRKFIYTDSNKLMKQILIRINEAEY</sequence>
<dbReference type="Proteomes" id="UP000095564">
    <property type="component" value="Unassembled WGS sequence"/>
</dbReference>
<evidence type="ECO:0000256" key="5">
    <source>
        <dbReference type="ARBA" id="ARBA00022692"/>
    </source>
</evidence>
<dbReference type="OrthoDB" id="7943907at2"/>
<dbReference type="PANTHER" id="PTHR46025">
    <property type="entry name" value="XYLOSYLTRANSFERASE OXT"/>
    <property type="match status" value="1"/>
</dbReference>
<keyword evidence="8" id="KW-0735">Signal-anchor</keyword>
<dbReference type="GO" id="GO:0016020">
    <property type="term" value="C:membrane"/>
    <property type="evidence" value="ECO:0007669"/>
    <property type="project" value="InterPro"/>
</dbReference>
<accession>A0A174U130</accession>
<reference evidence="15 16" key="1">
    <citation type="submission" date="2015-09" db="EMBL/GenBank/DDBJ databases">
        <authorList>
            <consortium name="Pathogen Informatics"/>
        </authorList>
    </citation>
    <scope>NUCLEOTIDE SEQUENCE [LARGE SCALE GENOMIC DNA]</scope>
    <source>
        <strain evidence="15 16">2789STDY5834908</strain>
    </source>
</reference>
<evidence type="ECO:0000256" key="11">
    <source>
        <dbReference type="ARBA" id="ARBA00023136"/>
    </source>
</evidence>
<evidence type="ECO:0000256" key="9">
    <source>
        <dbReference type="ARBA" id="ARBA00022989"/>
    </source>
</evidence>
<keyword evidence="12" id="KW-1015">Disulfide bond</keyword>
<dbReference type="GO" id="GO:0046872">
    <property type="term" value="F:metal ion binding"/>
    <property type="evidence" value="ECO:0007669"/>
    <property type="project" value="UniProtKB-KW"/>
</dbReference>
<dbReference type="InterPro" id="IPR003406">
    <property type="entry name" value="Glyco_trans_14"/>
</dbReference>
<keyword evidence="7" id="KW-0256">Endoplasmic reticulum</keyword>
<organism evidence="15 16">
    <name type="scientific">Anaerostipes hadrus</name>
    <dbReference type="NCBI Taxonomy" id="649756"/>
    <lineage>
        <taxon>Bacteria</taxon>
        <taxon>Bacillati</taxon>
        <taxon>Bacillota</taxon>
        <taxon>Clostridia</taxon>
        <taxon>Lachnospirales</taxon>
        <taxon>Lachnospiraceae</taxon>
        <taxon>Anaerostipes</taxon>
    </lineage>
</organism>
<dbReference type="GO" id="GO:0050650">
    <property type="term" value="P:chondroitin sulfate proteoglycan biosynthetic process"/>
    <property type="evidence" value="ECO:0007669"/>
    <property type="project" value="TreeGrafter"/>
</dbReference>
<keyword evidence="3" id="KW-0328">Glycosyltransferase</keyword>
<evidence type="ECO:0000256" key="3">
    <source>
        <dbReference type="ARBA" id="ARBA00022676"/>
    </source>
</evidence>
<dbReference type="PANTHER" id="PTHR46025:SF3">
    <property type="entry name" value="XYLOSYLTRANSFERASE OXT"/>
    <property type="match status" value="1"/>
</dbReference>
<dbReference type="GO" id="GO:0015012">
    <property type="term" value="P:heparan sulfate proteoglycan biosynthetic process"/>
    <property type="evidence" value="ECO:0007669"/>
    <property type="project" value="TreeGrafter"/>
</dbReference>
<gene>
    <name evidence="15" type="ORF">ERS852520_03168</name>
</gene>
<keyword evidence="9" id="KW-1133">Transmembrane helix</keyword>
<name>A0A174U130_ANAHA</name>
<keyword evidence="5" id="KW-0812">Transmembrane</keyword>
<dbReference type="EMBL" id="CZAU01000044">
    <property type="protein sequence ID" value="CUQ13867.1"/>
    <property type="molecule type" value="Genomic_DNA"/>
</dbReference>